<organism evidence="2 3">
    <name type="scientific">Fusarium solani</name>
    <name type="common">Filamentous fungus</name>
    <dbReference type="NCBI Taxonomy" id="169388"/>
    <lineage>
        <taxon>Eukaryota</taxon>
        <taxon>Fungi</taxon>
        <taxon>Dikarya</taxon>
        <taxon>Ascomycota</taxon>
        <taxon>Pezizomycotina</taxon>
        <taxon>Sordariomycetes</taxon>
        <taxon>Hypocreomycetidae</taxon>
        <taxon>Hypocreales</taxon>
        <taxon>Nectriaceae</taxon>
        <taxon>Fusarium</taxon>
        <taxon>Fusarium solani species complex</taxon>
    </lineage>
</organism>
<keyword evidence="1" id="KW-0732">Signal</keyword>
<dbReference type="Proteomes" id="UP000736672">
    <property type="component" value="Unassembled WGS sequence"/>
</dbReference>
<protein>
    <submittedName>
        <fullName evidence="2">Uncharacterized protein</fullName>
    </submittedName>
</protein>
<evidence type="ECO:0000313" key="2">
    <source>
        <dbReference type="EMBL" id="KAH7234597.1"/>
    </source>
</evidence>
<keyword evidence="3" id="KW-1185">Reference proteome</keyword>
<accession>A0A9P9JR25</accession>
<dbReference type="EMBL" id="JAGTJS010000025">
    <property type="protein sequence ID" value="KAH7234597.1"/>
    <property type="molecule type" value="Genomic_DNA"/>
</dbReference>
<evidence type="ECO:0000256" key="1">
    <source>
        <dbReference type="SAM" id="SignalP"/>
    </source>
</evidence>
<comment type="caution">
    <text evidence="2">The sequence shown here is derived from an EMBL/GenBank/DDBJ whole genome shotgun (WGS) entry which is preliminary data.</text>
</comment>
<gene>
    <name evidence="2" type="ORF">B0J15DRAFT_153894</name>
</gene>
<evidence type="ECO:0000313" key="3">
    <source>
        <dbReference type="Proteomes" id="UP000736672"/>
    </source>
</evidence>
<reference evidence="2" key="1">
    <citation type="journal article" date="2021" name="Nat. Commun.">
        <title>Genetic determinants of endophytism in the Arabidopsis root mycobiome.</title>
        <authorList>
            <person name="Mesny F."/>
            <person name="Miyauchi S."/>
            <person name="Thiergart T."/>
            <person name="Pickel B."/>
            <person name="Atanasova L."/>
            <person name="Karlsson M."/>
            <person name="Huettel B."/>
            <person name="Barry K.W."/>
            <person name="Haridas S."/>
            <person name="Chen C."/>
            <person name="Bauer D."/>
            <person name="Andreopoulos W."/>
            <person name="Pangilinan J."/>
            <person name="LaButti K."/>
            <person name="Riley R."/>
            <person name="Lipzen A."/>
            <person name="Clum A."/>
            <person name="Drula E."/>
            <person name="Henrissat B."/>
            <person name="Kohler A."/>
            <person name="Grigoriev I.V."/>
            <person name="Martin F.M."/>
            <person name="Hacquard S."/>
        </authorList>
    </citation>
    <scope>NUCLEOTIDE SEQUENCE</scope>
    <source>
        <strain evidence="2">FSSC 5 MPI-SDFR-AT-0091</strain>
    </source>
</reference>
<proteinExistence type="predicted"/>
<feature type="signal peptide" evidence="1">
    <location>
        <begin position="1"/>
        <end position="18"/>
    </location>
</feature>
<sequence length="74" mass="8191">MRLRVLACFLFLAKLNFSVSVIPLRSSPALDTLLTHFMKPSCREVLKPSIVENGSSCPGLDILNRLVLHIDPDA</sequence>
<name>A0A9P9JR25_FUSSL</name>
<dbReference type="AlphaFoldDB" id="A0A9P9JR25"/>
<feature type="chain" id="PRO_5040482616" evidence="1">
    <location>
        <begin position="19"/>
        <end position="74"/>
    </location>
</feature>